<dbReference type="EMBL" id="JAPZBO010000008">
    <property type="protein sequence ID" value="KAJ5307287.1"/>
    <property type="molecule type" value="Genomic_DNA"/>
</dbReference>
<feature type="signal peptide" evidence="2">
    <location>
        <begin position="1"/>
        <end position="21"/>
    </location>
</feature>
<evidence type="ECO:0000313" key="3">
    <source>
        <dbReference type="EMBL" id="KAJ5307287.1"/>
    </source>
</evidence>
<organism evidence="3 4">
    <name type="scientific">Penicillium atrosanguineum</name>
    <dbReference type="NCBI Taxonomy" id="1132637"/>
    <lineage>
        <taxon>Eukaryota</taxon>
        <taxon>Fungi</taxon>
        <taxon>Dikarya</taxon>
        <taxon>Ascomycota</taxon>
        <taxon>Pezizomycotina</taxon>
        <taxon>Eurotiomycetes</taxon>
        <taxon>Eurotiomycetidae</taxon>
        <taxon>Eurotiales</taxon>
        <taxon>Aspergillaceae</taxon>
        <taxon>Penicillium</taxon>
    </lineage>
</organism>
<evidence type="ECO:0000313" key="4">
    <source>
        <dbReference type="Proteomes" id="UP001147746"/>
    </source>
</evidence>
<evidence type="ECO:0008006" key="5">
    <source>
        <dbReference type="Google" id="ProtNLM"/>
    </source>
</evidence>
<dbReference type="Proteomes" id="UP001147746">
    <property type="component" value="Unassembled WGS sequence"/>
</dbReference>
<accession>A0A9W9PQR5</accession>
<dbReference type="AlphaFoldDB" id="A0A9W9PQR5"/>
<gene>
    <name evidence="3" type="ORF">N7476_007943</name>
</gene>
<keyword evidence="2" id="KW-0732">Signal</keyword>
<feature type="chain" id="PRO_5040929598" description="GPI anchored serine-threonine rich protein" evidence="2">
    <location>
        <begin position="22"/>
        <end position="189"/>
    </location>
</feature>
<evidence type="ECO:0000256" key="2">
    <source>
        <dbReference type="SAM" id="SignalP"/>
    </source>
</evidence>
<comment type="caution">
    <text evidence="3">The sequence shown here is derived from an EMBL/GenBank/DDBJ whole genome shotgun (WGS) entry which is preliminary data.</text>
</comment>
<reference evidence="3" key="1">
    <citation type="submission" date="2022-12" db="EMBL/GenBank/DDBJ databases">
        <authorList>
            <person name="Petersen C."/>
        </authorList>
    </citation>
    <scope>NUCLEOTIDE SEQUENCE</scope>
    <source>
        <strain evidence="3">IBT 21472</strain>
    </source>
</reference>
<sequence length="189" mass="19667">MRFLTTKLPLILAASASLVAAQDATTTATATSTKCAAQKVVDQCILTMKFTLENCDSSDWDCKCQGSTNIVNCYNNCPDDQERLGAQQIREQNCIAAKAYGTQTTTAGIATPSASVSMSSASMLTSTSMMAEPTGSRSGLESNTKDSKVTKSLTGLEATATPNEGAATARVKVVGSWLAFLGLGLGVFV</sequence>
<reference evidence="3" key="2">
    <citation type="journal article" date="2023" name="IMA Fungus">
        <title>Comparative genomic study of the Penicillium genus elucidates a diverse pangenome and 15 lateral gene transfer events.</title>
        <authorList>
            <person name="Petersen C."/>
            <person name="Sorensen T."/>
            <person name="Nielsen M.R."/>
            <person name="Sondergaard T.E."/>
            <person name="Sorensen J.L."/>
            <person name="Fitzpatrick D.A."/>
            <person name="Frisvad J.C."/>
            <person name="Nielsen K.L."/>
        </authorList>
    </citation>
    <scope>NUCLEOTIDE SEQUENCE</scope>
    <source>
        <strain evidence="3">IBT 21472</strain>
    </source>
</reference>
<feature type="region of interest" description="Disordered" evidence="1">
    <location>
        <begin position="128"/>
        <end position="148"/>
    </location>
</feature>
<proteinExistence type="predicted"/>
<dbReference type="OrthoDB" id="2507140at2759"/>
<protein>
    <recommendedName>
        <fullName evidence="5">GPI anchored serine-threonine rich protein</fullName>
    </recommendedName>
</protein>
<evidence type="ECO:0000256" key="1">
    <source>
        <dbReference type="SAM" id="MobiDB-lite"/>
    </source>
</evidence>
<name>A0A9W9PQR5_9EURO</name>
<keyword evidence="4" id="KW-1185">Reference proteome</keyword>